<protein>
    <submittedName>
        <fullName evidence="2">Flagellar basal body-associated protein FliL</fullName>
    </submittedName>
</protein>
<keyword evidence="1" id="KW-0472">Membrane</keyword>
<evidence type="ECO:0000313" key="2">
    <source>
        <dbReference type="EMBL" id="MDR7209720.1"/>
    </source>
</evidence>
<proteinExistence type="predicted"/>
<keyword evidence="2" id="KW-0966">Cell projection</keyword>
<reference evidence="2 3" key="1">
    <citation type="submission" date="2023-07" db="EMBL/GenBank/DDBJ databases">
        <title>Sorghum-associated microbial communities from plants grown in Nebraska, USA.</title>
        <authorList>
            <person name="Schachtman D."/>
        </authorList>
    </citation>
    <scope>NUCLEOTIDE SEQUENCE [LARGE SCALE GENOMIC DNA]</scope>
    <source>
        <strain evidence="2 3">4129</strain>
    </source>
</reference>
<dbReference type="RefSeq" id="WP_310280208.1">
    <property type="nucleotide sequence ID" value="NZ_JAVDWQ010000004.1"/>
</dbReference>
<keyword evidence="3" id="KW-1185">Reference proteome</keyword>
<name>A0ABU1Y670_9FLAO</name>
<keyword evidence="1" id="KW-1133">Transmembrane helix</keyword>
<sequence>MQEQGKNNKITVVIGIVIVFVVLFWTLTQYDFFSEKPVTDTQMTELVAKYNKNCPLTIQEGIRLDSVTLPKDNTVQYNLTLVNVEKATADIATIKENIEASLISTAKENPGLKVFRDHNYTLGYKYTDKRKIYLFDITIIPNQYK</sequence>
<dbReference type="EMBL" id="JAVDWQ010000004">
    <property type="protein sequence ID" value="MDR7209720.1"/>
    <property type="molecule type" value="Genomic_DNA"/>
</dbReference>
<accession>A0ABU1Y670</accession>
<dbReference type="Proteomes" id="UP001269081">
    <property type="component" value="Unassembled WGS sequence"/>
</dbReference>
<evidence type="ECO:0000313" key="3">
    <source>
        <dbReference type="Proteomes" id="UP001269081"/>
    </source>
</evidence>
<evidence type="ECO:0000256" key="1">
    <source>
        <dbReference type="SAM" id="Phobius"/>
    </source>
</evidence>
<organism evidence="2 3">
    <name type="scientific">Flavobacterium piscis</name>
    <dbReference type="NCBI Taxonomy" id="1114874"/>
    <lineage>
        <taxon>Bacteria</taxon>
        <taxon>Pseudomonadati</taxon>
        <taxon>Bacteroidota</taxon>
        <taxon>Flavobacteriia</taxon>
        <taxon>Flavobacteriales</taxon>
        <taxon>Flavobacteriaceae</taxon>
        <taxon>Flavobacterium</taxon>
    </lineage>
</organism>
<keyword evidence="1" id="KW-0812">Transmembrane</keyword>
<keyword evidence="2" id="KW-0969">Cilium</keyword>
<gene>
    <name evidence="2" type="ORF">J2W48_001658</name>
</gene>
<keyword evidence="2" id="KW-0282">Flagellum</keyword>
<feature type="transmembrane region" description="Helical" evidence="1">
    <location>
        <begin position="12"/>
        <end position="33"/>
    </location>
</feature>
<comment type="caution">
    <text evidence="2">The sequence shown here is derived from an EMBL/GenBank/DDBJ whole genome shotgun (WGS) entry which is preliminary data.</text>
</comment>